<dbReference type="InterPro" id="IPR002893">
    <property type="entry name" value="Znf_MYND"/>
</dbReference>
<evidence type="ECO:0000256" key="6">
    <source>
        <dbReference type="ARBA" id="ARBA00022964"/>
    </source>
</evidence>
<sequence length="433" mass="48445">MADLESEVSCTVCGSKIGIKRCGVCKITYYCSREHQIKGWGQHKAICMVQMNGQSSAAPGNSLRMASQNESIETAHNTVNSSTGSDACKSSLQHTQTNTQTAKDDDAIPFDERPVLKKEFLKLKPRATESYIAQIAVQNLFAQGFCVIDGIFSQSQISNALKDINNCLKENKFDCGRLEGGRTSGEVEKQVVNSNIRCDKIMWLEGSESHLPGISSVVLHMDNILSEFNHFLNNRYFINGRTKAMIACYPGNGAYYRRHVDNPNGDGRVVTCILYLNEGWNVQEDGGLLRIFPANTDDYVDVAPVANRLLFFWSDRRNPHEVQPAFKTRYAVTVWYMDKAEREKAKQSLVQEKMDTFQGEYALKEREHCKNERDSMCQTIEATATDAVSSLTDEELQALSTLIKGQNDPDAILASLGISPNITQKLLQRLKLL</sequence>
<feature type="domain" description="Fe2OG dioxygenase" evidence="13">
    <location>
        <begin position="240"/>
        <end position="338"/>
    </location>
</feature>
<reference evidence="14" key="2">
    <citation type="submission" date="2020-11" db="EMBL/GenBank/DDBJ databases">
        <authorList>
            <person name="McCartney M.A."/>
            <person name="Auch B."/>
            <person name="Kono T."/>
            <person name="Mallez S."/>
            <person name="Becker A."/>
            <person name="Gohl D.M."/>
            <person name="Silverstein K.A.T."/>
            <person name="Koren S."/>
            <person name="Bechman K.B."/>
            <person name="Herman A."/>
            <person name="Abrahante J.E."/>
            <person name="Garbe J."/>
        </authorList>
    </citation>
    <scope>NUCLEOTIDE SEQUENCE</scope>
    <source>
        <strain evidence="14">Duluth1</strain>
        <tissue evidence="14">Whole animal</tissue>
    </source>
</reference>
<dbReference type="OrthoDB" id="5952526at2759"/>
<comment type="catalytic activity">
    <reaction evidence="10">
        <text>L-prolyl-[hypoxia-inducible factor alpha subunit] + 2-oxoglutarate + O2 = trans-4-hydroxy-L-prolyl-[hypoxia-inducible factor alpha subunit] + succinate + CO2</text>
        <dbReference type="Rhea" id="RHEA:48400"/>
        <dbReference type="Rhea" id="RHEA-COMP:12093"/>
        <dbReference type="Rhea" id="RHEA-COMP:12094"/>
        <dbReference type="ChEBI" id="CHEBI:15379"/>
        <dbReference type="ChEBI" id="CHEBI:16526"/>
        <dbReference type="ChEBI" id="CHEBI:16810"/>
        <dbReference type="ChEBI" id="CHEBI:30031"/>
        <dbReference type="ChEBI" id="CHEBI:50342"/>
        <dbReference type="ChEBI" id="CHEBI:61965"/>
        <dbReference type="EC" id="1.14.11.29"/>
    </reaction>
</comment>
<comment type="caution">
    <text evidence="14">The sequence shown here is derived from an EMBL/GenBank/DDBJ whole genome shotgun (WGS) entry which is preliminary data.</text>
</comment>
<evidence type="ECO:0000256" key="10">
    <source>
        <dbReference type="ARBA" id="ARBA00049134"/>
    </source>
</evidence>
<dbReference type="Gene3D" id="2.60.120.620">
    <property type="entry name" value="q2cbj1_9rhob like domain"/>
    <property type="match status" value="1"/>
</dbReference>
<evidence type="ECO:0000256" key="8">
    <source>
        <dbReference type="ARBA" id="ARBA00023004"/>
    </source>
</evidence>
<evidence type="ECO:0000256" key="5">
    <source>
        <dbReference type="ARBA" id="ARBA00022896"/>
    </source>
</evidence>
<organism evidence="14 15">
    <name type="scientific">Dreissena polymorpha</name>
    <name type="common">Zebra mussel</name>
    <name type="synonym">Mytilus polymorpha</name>
    <dbReference type="NCBI Taxonomy" id="45954"/>
    <lineage>
        <taxon>Eukaryota</taxon>
        <taxon>Metazoa</taxon>
        <taxon>Spiralia</taxon>
        <taxon>Lophotrochozoa</taxon>
        <taxon>Mollusca</taxon>
        <taxon>Bivalvia</taxon>
        <taxon>Autobranchia</taxon>
        <taxon>Heteroconchia</taxon>
        <taxon>Euheterodonta</taxon>
        <taxon>Imparidentia</taxon>
        <taxon>Neoheterodontei</taxon>
        <taxon>Myida</taxon>
        <taxon>Dreissenoidea</taxon>
        <taxon>Dreissenidae</taxon>
        <taxon>Dreissena</taxon>
    </lineage>
</organism>
<keyword evidence="6" id="KW-0223">Dioxygenase</keyword>
<dbReference type="GO" id="GO:0008270">
    <property type="term" value="F:zinc ion binding"/>
    <property type="evidence" value="ECO:0007669"/>
    <property type="project" value="UniProtKB-KW"/>
</dbReference>
<proteinExistence type="predicted"/>
<dbReference type="PROSITE" id="PS01360">
    <property type="entry name" value="ZF_MYND_1"/>
    <property type="match status" value="1"/>
</dbReference>
<evidence type="ECO:0000256" key="1">
    <source>
        <dbReference type="ARBA" id="ARBA00001961"/>
    </source>
</evidence>
<evidence type="ECO:0000256" key="4">
    <source>
        <dbReference type="ARBA" id="ARBA00022833"/>
    </source>
</evidence>
<evidence type="ECO:0000256" key="9">
    <source>
        <dbReference type="ARBA" id="ARBA00039004"/>
    </source>
</evidence>
<dbReference type="GO" id="GO:0031418">
    <property type="term" value="F:L-ascorbic acid binding"/>
    <property type="evidence" value="ECO:0007669"/>
    <property type="project" value="UniProtKB-KW"/>
</dbReference>
<evidence type="ECO:0000259" key="13">
    <source>
        <dbReference type="PROSITE" id="PS51471"/>
    </source>
</evidence>
<keyword evidence="8" id="KW-0408">Iron</keyword>
<dbReference type="Gene3D" id="6.10.140.2220">
    <property type="match status" value="1"/>
</dbReference>
<keyword evidence="3 11" id="KW-0863">Zinc-finger</keyword>
<dbReference type="PROSITE" id="PS51471">
    <property type="entry name" value="FE2OG_OXY"/>
    <property type="match status" value="1"/>
</dbReference>
<dbReference type="SMART" id="SM00702">
    <property type="entry name" value="P4Hc"/>
    <property type="match status" value="1"/>
</dbReference>
<reference evidence="14" key="1">
    <citation type="journal article" date="2019" name="bioRxiv">
        <title>The Genome of the Zebra Mussel, Dreissena polymorpha: A Resource for Invasive Species Research.</title>
        <authorList>
            <person name="McCartney M.A."/>
            <person name="Auch B."/>
            <person name="Kono T."/>
            <person name="Mallez S."/>
            <person name="Zhang Y."/>
            <person name="Obille A."/>
            <person name="Becker A."/>
            <person name="Abrahante J.E."/>
            <person name="Garbe J."/>
            <person name="Badalamenti J.P."/>
            <person name="Herman A."/>
            <person name="Mangelson H."/>
            <person name="Liachko I."/>
            <person name="Sullivan S."/>
            <person name="Sone E.D."/>
            <person name="Koren S."/>
            <person name="Silverstein K.A.T."/>
            <person name="Beckman K.B."/>
            <person name="Gohl D.M."/>
        </authorList>
    </citation>
    <scope>NUCLEOTIDE SEQUENCE</scope>
    <source>
        <strain evidence="14">Duluth1</strain>
        <tissue evidence="14">Whole animal</tissue>
    </source>
</reference>
<keyword evidence="5" id="KW-0847">Vitamin C</keyword>
<dbReference type="Pfam" id="PF13640">
    <property type="entry name" value="2OG-FeII_Oxy_3"/>
    <property type="match status" value="1"/>
</dbReference>
<accession>A0A9D4LC20</accession>
<evidence type="ECO:0000256" key="3">
    <source>
        <dbReference type="ARBA" id="ARBA00022771"/>
    </source>
</evidence>
<dbReference type="SUPFAM" id="SSF144232">
    <property type="entry name" value="HIT/MYND zinc finger-like"/>
    <property type="match status" value="1"/>
</dbReference>
<dbReference type="InterPro" id="IPR044862">
    <property type="entry name" value="Pro_4_hyd_alph_FE2OG_OXY"/>
</dbReference>
<protein>
    <recommendedName>
        <fullName evidence="9">hypoxia-inducible factor-proline dioxygenase</fullName>
        <ecNumber evidence="9">1.14.11.29</ecNumber>
    </recommendedName>
</protein>
<keyword evidence="2" id="KW-0479">Metal-binding</keyword>
<keyword evidence="15" id="KW-1185">Reference proteome</keyword>
<dbReference type="EC" id="1.14.11.29" evidence="9"/>
<feature type="domain" description="MYND-type" evidence="12">
    <location>
        <begin position="10"/>
        <end position="47"/>
    </location>
</feature>
<keyword evidence="7" id="KW-0560">Oxidoreductase</keyword>
<comment type="cofactor">
    <cofactor evidence="1">
        <name>L-ascorbate</name>
        <dbReference type="ChEBI" id="CHEBI:38290"/>
    </cofactor>
</comment>
<dbReference type="PANTHER" id="PTHR12907">
    <property type="entry name" value="EGL NINE HOMOLOG-RELATED"/>
    <property type="match status" value="1"/>
</dbReference>
<dbReference type="EMBL" id="JAIWYP010000003">
    <property type="protein sequence ID" value="KAH3855018.1"/>
    <property type="molecule type" value="Genomic_DNA"/>
</dbReference>
<dbReference type="InterPro" id="IPR051559">
    <property type="entry name" value="HIF_prolyl_hydroxylases"/>
</dbReference>
<keyword evidence="4" id="KW-0862">Zinc</keyword>
<dbReference type="PROSITE" id="PS50865">
    <property type="entry name" value="ZF_MYND_2"/>
    <property type="match status" value="1"/>
</dbReference>
<evidence type="ECO:0000256" key="11">
    <source>
        <dbReference type="PROSITE-ProRule" id="PRU00134"/>
    </source>
</evidence>
<dbReference type="Pfam" id="PF01753">
    <property type="entry name" value="zf-MYND"/>
    <property type="match status" value="1"/>
</dbReference>
<evidence type="ECO:0000313" key="14">
    <source>
        <dbReference type="EMBL" id="KAH3855018.1"/>
    </source>
</evidence>
<gene>
    <name evidence="14" type="ORF">DPMN_097578</name>
</gene>
<evidence type="ECO:0000256" key="2">
    <source>
        <dbReference type="ARBA" id="ARBA00022723"/>
    </source>
</evidence>
<dbReference type="PANTHER" id="PTHR12907:SF26">
    <property type="entry name" value="HIF PROLYL HYDROXYLASE, ISOFORM C"/>
    <property type="match status" value="1"/>
</dbReference>
<dbReference type="SUPFAM" id="SSF51197">
    <property type="entry name" value="Clavaminate synthase-like"/>
    <property type="match status" value="1"/>
</dbReference>
<name>A0A9D4LC20_DREPO</name>
<evidence type="ECO:0000313" key="15">
    <source>
        <dbReference type="Proteomes" id="UP000828390"/>
    </source>
</evidence>
<evidence type="ECO:0000256" key="7">
    <source>
        <dbReference type="ARBA" id="ARBA00023002"/>
    </source>
</evidence>
<dbReference type="GO" id="GO:0160082">
    <property type="term" value="F:hypoxia-inducible factor-proline dioxygenase activity"/>
    <property type="evidence" value="ECO:0007669"/>
    <property type="project" value="UniProtKB-EC"/>
</dbReference>
<dbReference type="InterPro" id="IPR005123">
    <property type="entry name" value="Oxoglu/Fe-dep_dioxygenase_dom"/>
</dbReference>
<dbReference type="InterPro" id="IPR006620">
    <property type="entry name" value="Pro_4_hyd_alph"/>
</dbReference>
<dbReference type="GO" id="GO:0008198">
    <property type="term" value="F:ferrous iron binding"/>
    <property type="evidence" value="ECO:0007669"/>
    <property type="project" value="TreeGrafter"/>
</dbReference>
<dbReference type="AlphaFoldDB" id="A0A9D4LC20"/>
<dbReference type="GO" id="GO:0071456">
    <property type="term" value="P:cellular response to hypoxia"/>
    <property type="evidence" value="ECO:0007669"/>
    <property type="project" value="TreeGrafter"/>
</dbReference>
<dbReference type="Proteomes" id="UP000828390">
    <property type="component" value="Unassembled WGS sequence"/>
</dbReference>
<evidence type="ECO:0000259" key="12">
    <source>
        <dbReference type="PROSITE" id="PS50865"/>
    </source>
</evidence>